<sequence length="113" mass="13129">MIHIRILQFLKKFGYRIPAAVRLLRVLQANTKAMNSYIPPFYEGKMTLLRTDKPMGNSFNEPTLGWNKFAKGGVEVHRFPGNHFTLLKHPNVQILAQQLKSFLDHNTFAKKEY</sequence>
<keyword evidence="2" id="KW-1185">Reference proteome</keyword>
<evidence type="ECO:0008006" key="3">
    <source>
        <dbReference type="Google" id="ProtNLM"/>
    </source>
</evidence>
<name>A0A8J7HSD4_9NOST</name>
<accession>A0A8J7HSD4</accession>
<evidence type="ECO:0000313" key="2">
    <source>
        <dbReference type="Proteomes" id="UP000632766"/>
    </source>
</evidence>
<dbReference type="EMBL" id="JAECZC010000058">
    <property type="protein sequence ID" value="MBH8565273.1"/>
    <property type="molecule type" value="Genomic_DNA"/>
</dbReference>
<comment type="caution">
    <text evidence="1">The sequence shown here is derived from an EMBL/GenBank/DDBJ whole genome shotgun (WGS) entry which is preliminary data.</text>
</comment>
<dbReference type="Gene3D" id="3.40.50.1820">
    <property type="entry name" value="alpha/beta hydrolase"/>
    <property type="match status" value="1"/>
</dbReference>
<dbReference type="RefSeq" id="WP_198127075.1">
    <property type="nucleotide sequence ID" value="NZ_JAECZC010000058.1"/>
</dbReference>
<protein>
    <recommendedName>
        <fullName evidence="3">Thioesterase domain-containing protein</fullName>
    </recommendedName>
</protein>
<reference evidence="1 2" key="1">
    <citation type="journal article" date="2021" name="Int. J. Syst. Evol. Microbiol.">
        <title>Amazonocrinis nigriterrae gen. nov., sp. nov., Atlanticothrix silvestris gen. nov., sp. nov. and Dendronalium phyllosphericum gen. nov., sp. nov., nostocacean cyanobacteria from Brazilian environments.</title>
        <authorList>
            <person name="Alvarenga D.O."/>
            <person name="Andreote A.P.D."/>
            <person name="Branco L.H.Z."/>
            <person name="Delbaje E."/>
            <person name="Cruz R.B."/>
            <person name="Varani A.M."/>
            <person name="Fiore M.F."/>
        </authorList>
    </citation>
    <scope>NUCLEOTIDE SEQUENCE [LARGE SCALE GENOMIC DNA]</scope>
    <source>
        <strain evidence="1 2">CENA67</strain>
    </source>
</reference>
<dbReference type="InterPro" id="IPR029058">
    <property type="entry name" value="AB_hydrolase_fold"/>
</dbReference>
<dbReference type="SUPFAM" id="SSF53474">
    <property type="entry name" value="alpha/beta-Hydrolases"/>
    <property type="match status" value="1"/>
</dbReference>
<proteinExistence type="predicted"/>
<evidence type="ECO:0000313" key="1">
    <source>
        <dbReference type="EMBL" id="MBH8565273.1"/>
    </source>
</evidence>
<dbReference type="Proteomes" id="UP000632766">
    <property type="component" value="Unassembled WGS sequence"/>
</dbReference>
<gene>
    <name evidence="1" type="ORF">I8748_24340</name>
</gene>
<organism evidence="1 2">
    <name type="scientific">Amazonocrinis nigriterrae CENA67</name>
    <dbReference type="NCBI Taxonomy" id="2794033"/>
    <lineage>
        <taxon>Bacteria</taxon>
        <taxon>Bacillati</taxon>
        <taxon>Cyanobacteriota</taxon>
        <taxon>Cyanophyceae</taxon>
        <taxon>Nostocales</taxon>
        <taxon>Nostocaceae</taxon>
        <taxon>Amazonocrinis</taxon>
        <taxon>Amazonocrinis nigriterrae</taxon>
    </lineage>
</organism>
<dbReference type="AlphaFoldDB" id="A0A8J7HSD4"/>